<gene>
    <name evidence="9" type="ORF">TSUD_73860</name>
</gene>
<keyword evidence="5" id="KW-0539">Nucleus</keyword>
<comment type="subcellular location">
    <subcellularLocation>
        <location evidence="1">Nucleus</location>
    </subcellularLocation>
</comment>
<keyword evidence="10" id="KW-1185">Reference proteome</keyword>
<dbReference type="PANTHER" id="PTHR43874:SF206">
    <property type="entry name" value="RESPONSE REGULATOR RECEIVER DOMAIN PROTEIN"/>
    <property type="match status" value="1"/>
</dbReference>
<dbReference type="NCBIfam" id="TIGR01557">
    <property type="entry name" value="myb_SHAQKYF"/>
    <property type="match status" value="1"/>
</dbReference>
<dbReference type="SUPFAM" id="SSF52172">
    <property type="entry name" value="CheY-like"/>
    <property type="match status" value="1"/>
</dbReference>
<evidence type="ECO:0000256" key="3">
    <source>
        <dbReference type="ARBA" id="ARBA00023015"/>
    </source>
</evidence>
<dbReference type="OrthoDB" id="1426639at2759"/>
<dbReference type="InterPro" id="IPR011006">
    <property type="entry name" value="CheY-like_superfamily"/>
</dbReference>
<keyword evidence="4" id="KW-0804">Transcription</keyword>
<dbReference type="InterPro" id="IPR009057">
    <property type="entry name" value="Homeodomain-like_sf"/>
</dbReference>
<comment type="caution">
    <text evidence="6">Lacks conserved residue(s) required for the propagation of feature annotation.</text>
</comment>
<dbReference type="EMBL" id="DF973126">
    <property type="protein sequence ID" value="GAU12899.1"/>
    <property type="molecule type" value="Genomic_DNA"/>
</dbReference>
<dbReference type="InterPro" id="IPR045279">
    <property type="entry name" value="ARR-like"/>
</dbReference>
<dbReference type="PANTHER" id="PTHR43874">
    <property type="entry name" value="TWO-COMPONENT RESPONSE REGULATOR"/>
    <property type="match status" value="1"/>
</dbReference>
<evidence type="ECO:0000256" key="6">
    <source>
        <dbReference type="PROSITE-ProRule" id="PRU00169"/>
    </source>
</evidence>
<dbReference type="AlphaFoldDB" id="A0A2Z6MDV1"/>
<evidence type="ECO:0000256" key="5">
    <source>
        <dbReference type="ARBA" id="ARBA00023242"/>
    </source>
</evidence>
<accession>A0A2Z6MDV1</accession>
<dbReference type="GO" id="GO:0009736">
    <property type="term" value="P:cytokinin-activated signaling pathway"/>
    <property type="evidence" value="ECO:0007669"/>
    <property type="project" value="InterPro"/>
</dbReference>
<organism evidence="9 10">
    <name type="scientific">Trifolium subterraneum</name>
    <name type="common">Subterranean clover</name>
    <dbReference type="NCBI Taxonomy" id="3900"/>
    <lineage>
        <taxon>Eukaryota</taxon>
        <taxon>Viridiplantae</taxon>
        <taxon>Streptophyta</taxon>
        <taxon>Embryophyta</taxon>
        <taxon>Tracheophyta</taxon>
        <taxon>Spermatophyta</taxon>
        <taxon>Magnoliopsida</taxon>
        <taxon>eudicotyledons</taxon>
        <taxon>Gunneridae</taxon>
        <taxon>Pentapetalae</taxon>
        <taxon>rosids</taxon>
        <taxon>fabids</taxon>
        <taxon>Fabales</taxon>
        <taxon>Fabaceae</taxon>
        <taxon>Papilionoideae</taxon>
        <taxon>50 kb inversion clade</taxon>
        <taxon>NPAAA clade</taxon>
        <taxon>Hologalegina</taxon>
        <taxon>IRL clade</taxon>
        <taxon>Trifolieae</taxon>
        <taxon>Trifolium</taxon>
    </lineage>
</organism>
<keyword evidence="2" id="KW-0902">Two-component regulatory system</keyword>
<evidence type="ECO:0000313" key="10">
    <source>
        <dbReference type="Proteomes" id="UP000242715"/>
    </source>
</evidence>
<evidence type="ECO:0000256" key="1">
    <source>
        <dbReference type="ARBA" id="ARBA00004123"/>
    </source>
</evidence>
<dbReference type="SUPFAM" id="SSF46689">
    <property type="entry name" value="Homeodomain-like"/>
    <property type="match status" value="1"/>
</dbReference>
<dbReference type="Pfam" id="PF00072">
    <property type="entry name" value="Response_reg"/>
    <property type="match status" value="1"/>
</dbReference>
<dbReference type="Gene3D" id="3.40.50.2300">
    <property type="match status" value="1"/>
</dbReference>
<evidence type="ECO:0000256" key="4">
    <source>
        <dbReference type="ARBA" id="ARBA00023163"/>
    </source>
</evidence>
<protein>
    <recommendedName>
        <fullName evidence="8">Response regulatory domain-containing protein</fullName>
    </recommendedName>
</protein>
<dbReference type="PROSITE" id="PS50110">
    <property type="entry name" value="RESPONSE_REGULATORY"/>
    <property type="match status" value="1"/>
</dbReference>
<dbReference type="GO" id="GO:0000160">
    <property type="term" value="P:phosphorelay signal transduction system"/>
    <property type="evidence" value="ECO:0007669"/>
    <property type="project" value="UniProtKB-KW"/>
</dbReference>
<evidence type="ECO:0000256" key="7">
    <source>
        <dbReference type="SAM" id="MobiDB-lite"/>
    </source>
</evidence>
<dbReference type="InterPro" id="IPR001789">
    <property type="entry name" value="Sig_transdc_resp-reg_receiver"/>
</dbReference>
<dbReference type="CDD" id="cd17584">
    <property type="entry name" value="REC_typeB_ARR-like"/>
    <property type="match status" value="1"/>
</dbReference>
<reference evidence="10" key="1">
    <citation type="journal article" date="2017" name="Front. Plant Sci.">
        <title>Climate Clever Clovers: New Paradigm to Reduce the Environmental Footprint of Ruminants by Breeding Low Methanogenic Forages Utilizing Haplotype Variation.</title>
        <authorList>
            <person name="Kaur P."/>
            <person name="Appels R."/>
            <person name="Bayer P.E."/>
            <person name="Keeble-Gagnere G."/>
            <person name="Wang J."/>
            <person name="Hirakawa H."/>
            <person name="Shirasawa K."/>
            <person name="Vercoe P."/>
            <person name="Stefanova K."/>
            <person name="Durmic Z."/>
            <person name="Nichols P."/>
            <person name="Revell C."/>
            <person name="Isobe S.N."/>
            <person name="Edwards D."/>
            <person name="Erskine W."/>
        </authorList>
    </citation>
    <scope>NUCLEOTIDE SEQUENCE [LARGE SCALE GENOMIC DNA]</scope>
    <source>
        <strain evidence="10">cv. Daliak</strain>
    </source>
</reference>
<dbReference type="FunFam" id="1.10.10.60:FF:000007">
    <property type="entry name" value="Two-component response regulator"/>
    <property type="match status" value="1"/>
</dbReference>
<keyword evidence="3" id="KW-0805">Transcription regulation</keyword>
<dbReference type="InterPro" id="IPR001005">
    <property type="entry name" value="SANT/Myb"/>
</dbReference>
<dbReference type="Gene3D" id="1.10.10.60">
    <property type="entry name" value="Homeodomain-like"/>
    <property type="match status" value="1"/>
</dbReference>
<dbReference type="InterPro" id="IPR006447">
    <property type="entry name" value="Myb_dom_plants"/>
</dbReference>
<evidence type="ECO:0000256" key="2">
    <source>
        <dbReference type="ARBA" id="ARBA00023012"/>
    </source>
</evidence>
<dbReference type="GO" id="GO:0003677">
    <property type="term" value="F:DNA binding"/>
    <property type="evidence" value="ECO:0007669"/>
    <property type="project" value="InterPro"/>
</dbReference>
<proteinExistence type="predicted"/>
<dbReference type="Proteomes" id="UP000242715">
    <property type="component" value="Unassembled WGS sequence"/>
</dbReference>
<sequence>MALSIKKELFPQQFSSNIRLLVIDHDINLLNAIQNACYKFHYSVKTCLKVSDALNLLKEKKDSFDLVLIEAKMPDMDSYGFLRYVTQQINIPVIMMCADNRRSVVIKAIDDGACDYWTKPLCETLIQNMWQHVARKLWNKNKNLELSEDEFGMKRQERYDSKLPLIDPKLEGVINTSVKQESVENNNDEPESSTKKARVKWSSELHKKFVNVVMELNVDKAVPKKILARMNEPGLTREHVASHLQKYKQFLKRGETKKQKKQNRIAEAIDTKISNESSEFDFQAYNASIPRVVPNNLTPTSFPQQPNNLIPPVNAVPVNAYQTDSEEETSSSASINQQNCSGFGTNSIINPSFLNALDARYPNVQVQNIFLAWHNPSTNSNDSTSSNGL</sequence>
<feature type="region of interest" description="Disordered" evidence="7">
    <location>
        <begin position="177"/>
        <end position="196"/>
    </location>
</feature>
<dbReference type="Pfam" id="PF00249">
    <property type="entry name" value="Myb_DNA-binding"/>
    <property type="match status" value="1"/>
</dbReference>
<evidence type="ECO:0000259" key="8">
    <source>
        <dbReference type="PROSITE" id="PS50110"/>
    </source>
</evidence>
<dbReference type="GO" id="GO:0005634">
    <property type="term" value="C:nucleus"/>
    <property type="evidence" value="ECO:0007669"/>
    <property type="project" value="UniProtKB-SubCell"/>
</dbReference>
<dbReference type="SMART" id="SM00448">
    <property type="entry name" value="REC"/>
    <property type="match status" value="1"/>
</dbReference>
<name>A0A2Z6MDV1_TRISU</name>
<evidence type="ECO:0000313" key="9">
    <source>
        <dbReference type="EMBL" id="GAU12899.1"/>
    </source>
</evidence>
<feature type="domain" description="Response regulatory" evidence="8">
    <location>
        <begin position="19"/>
        <end position="134"/>
    </location>
</feature>